<dbReference type="EMBL" id="CP064981">
    <property type="protein sequence ID" value="QQR92191.1"/>
    <property type="molecule type" value="Genomic_DNA"/>
</dbReference>
<gene>
    <name evidence="1" type="ORF">IPJ89_03450</name>
</gene>
<dbReference type="Proteomes" id="UP000596004">
    <property type="component" value="Chromosome"/>
</dbReference>
<dbReference type="AlphaFoldDB" id="A0A7T9DIX0"/>
<reference evidence="1" key="1">
    <citation type="submission" date="2020-11" db="EMBL/GenBank/DDBJ databases">
        <title>Connecting structure to function with the recovery of over 1000 high-quality activated sludge metagenome-assembled genomes encoding full-length rRNA genes using long-read sequencing.</title>
        <authorList>
            <person name="Singleton C.M."/>
            <person name="Petriglieri F."/>
            <person name="Kristensen J.M."/>
            <person name="Kirkegaard R.H."/>
            <person name="Michaelsen T.Y."/>
            <person name="Andersen M.H."/>
            <person name="Karst S.M."/>
            <person name="Dueholm M.S."/>
            <person name="Nielsen P.H."/>
            <person name="Albertsen M."/>
        </authorList>
    </citation>
    <scope>NUCLEOTIDE SEQUENCE</scope>
    <source>
        <strain evidence="1">Fred_18-Q3-R57-64_BAT3C.431</strain>
    </source>
</reference>
<protein>
    <submittedName>
        <fullName evidence="1">Uncharacterized protein</fullName>
    </submittedName>
</protein>
<accession>A0A7T9DIX0</accession>
<proteinExistence type="predicted"/>
<name>A0A7T9DIX0_9ARCH</name>
<evidence type="ECO:0000313" key="1">
    <source>
        <dbReference type="EMBL" id="QQR92191.1"/>
    </source>
</evidence>
<sequence length="83" mass="9638">MVQTKTTTVVIPRTLKQELDSMKESNRETYADVIGRLVHIVKEDDESHLELSEETKKKLARGQEDFRKGRFYTTAELKKELGL</sequence>
<organism evidence="1">
    <name type="scientific">Candidatus Iainarchaeum sp</name>
    <dbReference type="NCBI Taxonomy" id="3101447"/>
    <lineage>
        <taxon>Archaea</taxon>
        <taxon>Candidatus Iainarchaeota</taxon>
        <taxon>Candidatus Iainarchaeia</taxon>
        <taxon>Candidatus Iainarchaeales</taxon>
        <taxon>Candidatus Iainarchaeaceae</taxon>
        <taxon>Candidatus Iainarchaeum</taxon>
    </lineage>
</organism>